<dbReference type="EMBL" id="JENY01000005">
    <property type="protein sequence ID" value="EXL09783.1"/>
    <property type="molecule type" value="Genomic_DNA"/>
</dbReference>
<dbReference type="Proteomes" id="UP000294958">
    <property type="component" value="Unassembled WGS sequence"/>
</dbReference>
<protein>
    <submittedName>
        <fullName evidence="2">6-aminohexanoate hydrolase</fullName>
    </submittedName>
    <submittedName>
        <fullName evidence="3">CubicO group peptidase (Beta-lactamase class C family)</fullName>
    </submittedName>
</protein>
<dbReference type="InterPro" id="IPR001466">
    <property type="entry name" value="Beta-lactam-related"/>
</dbReference>
<dbReference type="InterPro" id="IPR012338">
    <property type="entry name" value="Beta-lactam/transpept-like"/>
</dbReference>
<dbReference type="PANTHER" id="PTHR43283:SF7">
    <property type="entry name" value="BETA-LACTAMASE-RELATED DOMAIN-CONTAINING PROTEIN"/>
    <property type="match status" value="1"/>
</dbReference>
<dbReference type="InterPro" id="IPR050789">
    <property type="entry name" value="Diverse_Enzym_Activities"/>
</dbReference>
<dbReference type="Gene3D" id="3.40.710.10">
    <property type="entry name" value="DD-peptidase/beta-lactamase superfamily"/>
    <property type="match status" value="1"/>
</dbReference>
<accession>A0A011UV72</accession>
<dbReference type="AlphaFoldDB" id="A0A011UV72"/>
<evidence type="ECO:0000259" key="1">
    <source>
        <dbReference type="Pfam" id="PF00144"/>
    </source>
</evidence>
<keyword evidence="2" id="KW-0378">Hydrolase</keyword>
<dbReference type="GO" id="GO:0016787">
    <property type="term" value="F:hydrolase activity"/>
    <property type="evidence" value="ECO:0007669"/>
    <property type="project" value="UniProtKB-KW"/>
</dbReference>
<evidence type="ECO:0000313" key="3">
    <source>
        <dbReference type="EMBL" id="TDR37942.1"/>
    </source>
</evidence>
<feature type="domain" description="Beta-lactamase-related" evidence="1">
    <location>
        <begin position="170"/>
        <end position="436"/>
    </location>
</feature>
<dbReference type="SUPFAM" id="SSF56601">
    <property type="entry name" value="beta-lactamase/transpeptidase-like"/>
    <property type="match status" value="1"/>
</dbReference>
<dbReference type="RefSeq" id="WP_035024064.1">
    <property type="nucleotide sequence ID" value="NZ_KK073879.1"/>
</dbReference>
<organism evidence="2 4">
    <name type="scientific">Aquamicrobium defluvii</name>
    <dbReference type="NCBI Taxonomy" id="69279"/>
    <lineage>
        <taxon>Bacteria</taxon>
        <taxon>Pseudomonadati</taxon>
        <taxon>Pseudomonadota</taxon>
        <taxon>Alphaproteobacteria</taxon>
        <taxon>Hyphomicrobiales</taxon>
        <taxon>Phyllobacteriaceae</taxon>
        <taxon>Aquamicrobium</taxon>
    </lineage>
</organism>
<sequence>MRTITRLAKGLAKGLAALVAVAGLALFGWLYAAPPELIRVGSGYAAKIVCSNVFIAGRDAQQVLEVDVQAPGHPLLKLMRVSVDSEEKLVRAGLLGVLGRSTAVAREGLGCANVPDGDTGRARAVQLADAPASGQSSPTLWPQGDRVEAAAAEVAGVLADDNLAGQGMRAIVVVRDGRIVGERYGEGFSQATPLLGWSMSKTVNAAIVGTLVRDGRMSLEDAHLFPAWEGDERATITVADLMAMSSGLAFNEDYGTVADVTRMLYLEPDMAGFAGSLPLVGPVGGSFSYSSGTSLLLARLWQDALGDPQQALQWPRSALFSPLGMDSAVMEADASGTFVGSSYIYATARDWARFGQFLLQDGVWNGKQILPPGFVSWMREPAPASNGIYGKGQLWLEAPDGNGRRMGVPADTFWFKGHDGQTVAVIPSRRMVVVRMGLTPRAVGYTPELLISALVATLNPPGGPE</sequence>
<reference evidence="3 5" key="2">
    <citation type="submission" date="2019-03" db="EMBL/GenBank/DDBJ databases">
        <title>Genomic Encyclopedia of Type Strains, Phase IV (KMG-IV): sequencing the most valuable type-strain genomes for metagenomic binning, comparative biology and taxonomic classification.</title>
        <authorList>
            <person name="Goeker M."/>
        </authorList>
    </citation>
    <scope>NUCLEOTIDE SEQUENCE [LARGE SCALE GENOMIC DNA]</scope>
    <source>
        <strain evidence="3 5">DSM 11603</strain>
    </source>
</reference>
<proteinExistence type="predicted"/>
<evidence type="ECO:0000313" key="4">
    <source>
        <dbReference type="Proteomes" id="UP000019849"/>
    </source>
</evidence>
<dbReference type="PATRIC" id="fig|69279.3.peg.999"/>
<name>A0A011UV72_9HYPH</name>
<dbReference type="EMBL" id="SNZF01000001">
    <property type="protein sequence ID" value="TDR37942.1"/>
    <property type="molecule type" value="Genomic_DNA"/>
</dbReference>
<dbReference type="STRING" id="69279.BG36_20155"/>
<dbReference type="OrthoDB" id="9814204at2"/>
<gene>
    <name evidence="2" type="ORF">BG36_20155</name>
    <name evidence="3" type="ORF">DES43_1015</name>
</gene>
<dbReference type="eggNOG" id="COG1680">
    <property type="taxonomic scope" value="Bacteria"/>
</dbReference>
<reference evidence="2 4" key="1">
    <citation type="submission" date="2014-02" db="EMBL/GenBank/DDBJ databases">
        <title>Aquamicrobium defluvii Genome sequencing.</title>
        <authorList>
            <person name="Wang X."/>
        </authorList>
    </citation>
    <scope>NUCLEOTIDE SEQUENCE [LARGE SCALE GENOMIC DNA]</scope>
    <source>
        <strain evidence="2 4">W13Z1</strain>
    </source>
</reference>
<dbReference type="PANTHER" id="PTHR43283">
    <property type="entry name" value="BETA-LACTAMASE-RELATED"/>
    <property type="match status" value="1"/>
</dbReference>
<dbReference type="HOGENOM" id="CLU_030169_5_1_5"/>
<evidence type="ECO:0000313" key="2">
    <source>
        <dbReference type="EMBL" id="EXL09783.1"/>
    </source>
</evidence>
<dbReference type="Proteomes" id="UP000019849">
    <property type="component" value="Unassembled WGS sequence"/>
</dbReference>
<evidence type="ECO:0000313" key="5">
    <source>
        <dbReference type="Proteomes" id="UP000294958"/>
    </source>
</evidence>
<keyword evidence="5" id="KW-1185">Reference proteome</keyword>
<dbReference type="Pfam" id="PF00144">
    <property type="entry name" value="Beta-lactamase"/>
    <property type="match status" value="1"/>
</dbReference>
<comment type="caution">
    <text evidence="2">The sequence shown here is derived from an EMBL/GenBank/DDBJ whole genome shotgun (WGS) entry which is preliminary data.</text>
</comment>